<feature type="transmembrane region" description="Helical" evidence="6">
    <location>
        <begin position="190"/>
        <end position="209"/>
    </location>
</feature>
<evidence type="ECO:0000313" key="8">
    <source>
        <dbReference type="EMBL" id="GAA0853393.1"/>
    </source>
</evidence>
<feature type="transmembrane region" description="Helical" evidence="6">
    <location>
        <begin position="6"/>
        <end position="25"/>
    </location>
</feature>
<feature type="transmembrane region" description="Helical" evidence="6">
    <location>
        <begin position="156"/>
        <end position="178"/>
    </location>
</feature>
<comment type="caution">
    <text evidence="8">The sequence shown here is derived from an EMBL/GenBank/DDBJ whole genome shotgun (WGS) entry which is preliminary data.</text>
</comment>
<dbReference type="InterPro" id="IPR032816">
    <property type="entry name" value="VTT_dom"/>
</dbReference>
<reference evidence="9" key="1">
    <citation type="journal article" date="2019" name="Int. J. Syst. Evol. Microbiol.">
        <title>The Global Catalogue of Microorganisms (GCM) 10K type strain sequencing project: providing services to taxonomists for standard genome sequencing and annotation.</title>
        <authorList>
            <consortium name="The Broad Institute Genomics Platform"/>
            <consortium name="The Broad Institute Genome Sequencing Center for Infectious Disease"/>
            <person name="Wu L."/>
            <person name="Ma J."/>
        </authorList>
    </citation>
    <scope>NUCLEOTIDE SEQUENCE [LARGE SCALE GENOMIC DNA]</scope>
    <source>
        <strain evidence="9">JCM 15896</strain>
    </source>
</reference>
<feature type="transmembrane region" description="Helical" evidence="6">
    <location>
        <begin position="45"/>
        <end position="72"/>
    </location>
</feature>
<keyword evidence="5 6" id="KW-0472">Membrane</keyword>
<evidence type="ECO:0000313" key="9">
    <source>
        <dbReference type="Proteomes" id="UP001500359"/>
    </source>
</evidence>
<evidence type="ECO:0000256" key="4">
    <source>
        <dbReference type="ARBA" id="ARBA00022989"/>
    </source>
</evidence>
<dbReference type="EMBL" id="BAAAFD010000001">
    <property type="protein sequence ID" value="GAA0853393.1"/>
    <property type="molecule type" value="Genomic_DNA"/>
</dbReference>
<evidence type="ECO:0000256" key="2">
    <source>
        <dbReference type="ARBA" id="ARBA00022475"/>
    </source>
</evidence>
<organism evidence="8 9">
    <name type="scientific">Aliiglaciecola litoralis</name>
    <dbReference type="NCBI Taxonomy" id="582857"/>
    <lineage>
        <taxon>Bacteria</taxon>
        <taxon>Pseudomonadati</taxon>
        <taxon>Pseudomonadota</taxon>
        <taxon>Gammaproteobacteria</taxon>
        <taxon>Alteromonadales</taxon>
        <taxon>Alteromonadaceae</taxon>
        <taxon>Aliiglaciecola</taxon>
    </lineage>
</organism>
<comment type="similarity">
    <text evidence="6">Belongs to the TVP38/TMEM64 family.</text>
</comment>
<evidence type="ECO:0000256" key="1">
    <source>
        <dbReference type="ARBA" id="ARBA00004651"/>
    </source>
</evidence>
<keyword evidence="9" id="KW-1185">Reference proteome</keyword>
<dbReference type="PANTHER" id="PTHR12677:SF59">
    <property type="entry name" value="GOLGI APPARATUS MEMBRANE PROTEIN TVP38-RELATED"/>
    <property type="match status" value="1"/>
</dbReference>
<sequence>MNYKKIAIVAVVICVIAGLYFLTPLRDYLSIDKITEVTNEVPESFSTALIFLAVFTVGGALLVPIPLIAFAVSLVFNIWVSLLIVFPGFLLASLSGYGVGRLIDTSFFGKKVENNIDKIKSKLDDKGAWAVMALRLAPTPPFTITSMICGTMKLNIVKYAIGSAIGIAPLSLSAMFFGKGALEMIKEPSGIALSSLVAAVILYAVYFVIKRQQGNDEQTAEG</sequence>
<dbReference type="Pfam" id="PF09335">
    <property type="entry name" value="VTT_dom"/>
    <property type="match status" value="1"/>
</dbReference>
<gene>
    <name evidence="8" type="ORF">GCM10009114_06050</name>
</gene>
<dbReference type="InterPro" id="IPR015414">
    <property type="entry name" value="TMEM64"/>
</dbReference>
<proteinExistence type="inferred from homology"/>
<feature type="transmembrane region" description="Helical" evidence="6">
    <location>
        <begin position="78"/>
        <end position="100"/>
    </location>
</feature>
<comment type="subcellular location">
    <subcellularLocation>
        <location evidence="1 6">Cell membrane</location>
        <topology evidence="1 6">Multi-pass membrane protein</topology>
    </subcellularLocation>
</comment>
<evidence type="ECO:0000259" key="7">
    <source>
        <dbReference type="Pfam" id="PF09335"/>
    </source>
</evidence>
<protein>
    <recommendedName>
        <fullName evidence="6">TVP38/TMEM64 family membrane protein</fullName>
    </recommendedName>
</protein>
<feature type="domain" description="VTT" evidence="7">
    <location>
        <begin position="63"/>
        <end position="178"/>
    </location>
</feature>
<keyword evidence="4 6" id="KW-1133">Transmembrane helix</keyword>
<dbReference type="PANTHER" id="PTHR12677">
    <property type="entry name" value="GOLGI APPARATUS MEMBRANE PROTEIN TVP38-RELATED"/>
    <property type="match status" value="1"/>
</dbReference>
<accession>A0ABP3WQS8</accession>
<dbReference type="RefSeq" id="WP_343856355.1">
    <property type="nucleotide sequence ID" value="NZ_BAAAFD010000001.1"/>
</dbReference>
<dbReference type="Proteomes" id="UP001500359">
    <property type="component" value="Unassembled WGS sequence"/>
</dbReference>
<keyword evidence="3 6" id="KW-0812">Transmembrane</keyword>
<evidence type="ECO:0000256" key="5">
    <source>
        <dbReference type="ARBA" id="ARBA00023136"/>
    </source>
</evidence>
<keyword evidence="2 6" id="KW-1003">Cell membrane</keyword>
<evidence type="ECO:0000256" key="6">
    <source>
        <dbReference type="RuleBase" id="RU366058"/>
    </source>
</evidence>
<evidence type="ECO:0000256" key="3">
    <source>
        <dbReference type="ARBA" id="ARBA00022692"/>
    </source>
</evidence>
<name>A0ABP3WQS8_9ALTE</name>